<dbReference type="Proteomes" id="UP001283361">
    <property type="component" value="Unassembled WGS sequence"/>
</dbReference>
<comment type="caution">
    <text evidence="1">The sequence shown here is derived from an EMBL/GenBank/DDBJ whole genome shotgun (WGS) entry which is preliminary data.</text>
</comment>
<proteinExistence type="predicted"/>
<organism evidence="1 2">
    <name type="scientific">Elysia crispata</name>
    <name type="common">lettuce slug</name>
    <dbReference type="NCBI Taxonomy" id="231223"/>
    <lineage>
        <taxon>Eukaryota</taxon>
        <taxon>Metazoa</taxon>
        <taxon>Spiralia</taxon>
        <taxon>Lophotrochozoa</taxon>
        <taxon>Mollusca</taxon>
        <taxon>Gastropoda</taxon>
        <taxon>Heterobranchia</taxon>
        <taxon>Euthyneura</taxon>
        <taxon>Panpulmonata</taxon>
        <taxon>Sacoglossa</taxon>
        <taxon>Placobranchoidea</taxon>
        <taxon>Plakobranchidae</taxon>
        <taxon>Elysia</taxon>
    </lineage>
</organism>
<accession>A0AAE1E7L0</accession>
<name>A0AAE1E7L0_9GAST</name>
<evidence type="ECO:0000313" key="2">
    <source>
        <dbReference type="Proteomes" id="UP001283361"/>
    </source>
</evidence>
<keyword evidence="2" id="KW-1185">Reference proteome</keyword>
<dbReference type="EMBL" id="JAWDGP010000832">
    <property type="protein sequence ID" value="KAK3796907.1"/>
    <property type="molecule type" value="Genomic_DNA"/>
</dbReference>
<sequence length="98" mass="11126">MTTAIGDRTRMTRRVIAVTPFGQRLSWSEEMALSELDSSVDKGENWGTYCPLVDYRSASRGAGRVSRTWHNNRPGVNEVNCFFCLVQSRNSRYLASFT</sequence>
<reference evidence="1" key="1">
    <citation type="journal article" date="2023" name="G3 (Bethesda)">
        <title>A reference genome for the long-term kleptoplast-retaining sea slug Elysia crispata morphotype clarki.</title>
        <authorList>
            <person name="Eastman K.E."/>
            <person name="Pendleton A.L."/>
            <person name="Shaikh M.A."/>
            <person name="Suttiyut T."/>
            <person name="Ogas R."/>
            <person name="Tomko P."/>
            <person name="Gavelis G."/>
            <person name="Widhalm J.R."/>
            <person name="Wisecaver J.H."/>
        </authorList>
    </citation>
    <scope>NUCLEOTIDE SEQUENCE</scope>
    <source>
        <strain evidence="1">ECLA1</strain>
    </source>
</reference>
<dbReference type="AlphaFoldDB" id="A0AAE1E7L0"/>
<evidence type="ECO:0000313" key="1">
    <source>
        <dbReference type="EMBL" id="KAK3796907.1"/>
    </source>
</evidence>
<protein>
    <submittedName>
        <fullName evidence="1">Uncharacterized protein</fullName>
    </submittedName>
</protein>
<gene>
    <name evidence="1" type="ORF">RRG08_055741</name>
</gene>